<evidence type="ECO:0000313" key="1">
    <source>
        <dbReference type="EMBL" id="KAJ3615985.1"/>
    </source>
</evidence>
<gene>
    <name evidence="1" type="ORF">Zmor_012144</name>
</gene>
<dbReference type="EMBL" id="JALNTZ010003782">
    <property type="protein sequence ID" value="KAJ3615985.1"/>
    <property type="molecule type" value="Genomic_DNA"/>
</dbReference>
<name>A0AA38HH84_9CUCU</name>
<dbReference type="Proteomes" id="UP001168821">
    <property type="component" value="Unassembled WGS sequence"/>
</dbReference>
<proteinExistence type="predicted"/>
<protein>
    <submittedName>
        <fullName evidence="1">Uncharacterized protein</fullName>
    </submittedName>
</protein>
<accession>A0AA38HH84</accession>
<organism evidence="1 2">
    <name type="scientific">Zophobas morio</name>
    <dbReference type="NCBI Taxonomy" id="2755281"/>
    <lineage>
        <taxon>Eukaryota</taxon>
        <taxon>Metazoa</taxon>
        <taxon>Ecdysozoa</taxon>
        <taxon>Arthropoda</taxon>
        <taxon>Hexapoda</taxon>
        <taxon>Insecta</taxon>
        <taxon>Pterygota</taxon>
        <taxon>Neoptera</taxon>
        <taxon>Endopterygota</taxon>
        <taxon>Coleoptera</taxon>
        <taxon>Polyphaga</taxon>
        <taxon>Cucujiformia</taxon>
        <taxon>Tenebrionidae</taxon>
        <taxon>Zophobas</taxon>
    </lineage>
</organism>
<sequence length="107" mass="12315">MERQPFVNRVIKGSIIIKHLLRDIIRSQVIAAIFRRRNFVFFLRITPVVIKIFTDWIKSFFKNPLYKLKSGASTGKLVKKIPSKAGLSIGTSQLLVQIIKLYITGDR</sequence>
<keyword evidence="2" id="KW-1185">Reference proteome</keyword>
<comment type="caution">
    <text evidence="1">The sequence shown here is derived from an EMBL/GenBank/DDBJ whole genome shotgun (WGS) entry which is preliminary data.</text>
</comment>
<dbReference type="AlphaFoldDB" id="A0AA38HH84"/>
<evidence type="ECO:0000313" key="2">
    <source>
        <dbReference type="Proteomes" id="UP001168821"/>
    </source>
</evidence>
<reference evidence="1" key="1">
    <citation type="journal article" date="2023" name="G3 (Bethesda)">
        <title>Whole genome assemblies of Zophobas morio and Tenebrio molitor.</title>
        <authorList>
            <person name="Kaur S."/>
            <person name="Stinson S.A."/>
            <person name="diCenzo G.C."/>
        </authorList>
    </citation>
    <scope>NUCLEOTIDE SEQUENCE</scope>
    <source>
        <strain evidence="1">QUZm001</strain>
    </source>
</reference>